<dbReference type="PROSITE" id="PS51257">
    <property type="entry name" value="PROKAR_LIPOPROTEIN"/>
    <property type="match status" value="1"/>
</dbReference>
<protein>
    <recommendedName>
        <fullName evidence="4">DUF2911 domain-containing protein</fullName>
    </recommendedName>
</protein>
<dbReference type="InterPro" id="IPR021314">
    <property type="entry name" value="DUF2911"/>
</dbReference>
<evidence type="ECO:0000256" key="1">
    <source>
        <dbReference type="SAM" id="SignalP"/>
    </source>
</evidence>
<evidence type="ECO:0000313" key="2">
    <source>
        <dbReference type="EMBL" id="SFE58676.1"/>
    </source>
</evidence>
<dbReference type="Pfam" id="PF11138">
    <property type="entry name" value="DUF2911"/>
    <property type="match status" value="1"/>
</dbReference>
<keyword evidence="1" id="KW-0732">Signal</keyword>
<name>A0A1I2BR83_9BACT</name>
<dbReference type="EMBL" id="FONY01000003">
    <property type="protein sequence ID" value="SFE58676.1"/>
    <property type="molecule type" value="Genomic_DNA"/>
</dbReference>
<dbReference type="STRING" id="1003.SAMN04488541_1003125"/>
<feature type="chain" id="PRO_5011577827" description="DUF2911 domain-containing protein" evidence="1">
    <location>
        <begin position="24"/>
        <end position="215"/>
    </location>
</feature>
<dbReference type="RefSeq" id="WP_091539559.1">
    <property type="nucleotide sequence ID" value="NZ_FONY01000003.1"/>
</dbReference>
<sequence>MKINNLFFIVILFFLFACGSASQETSLEDHSQHGSEVPQKNLADVLNGMASYIDSVNAELKPDNFKGSPRRETIGNIGDLAITINYGSPGVKGRNIWGGLVGYDQVWVTGAHMATMINFSKDVLIEGQKITAGTYAFFTITKPEEWTIILNKNYQQHLTDDYKEAEDILRLKVKPETSEKILQRLQYEVLTEDSSTGIITMTWEKIKIALEVKAV</sequence>
<accession>A0A1I2BR83</accession>
<reference evidence="2 3" key="1">
    <citation type="submission" date="2016-10" db="EMBL/GenBank/DDBJ databases">
        <authorList>
            <person name="de Groot N.N."/>
        </authorList>
    </citation>
    <scope>NUCLEOTIDE SEQUENCE [LARGE SCALE GENOMIC DNA]</scope>
    <source>
        <strain>GEY</strain>
        <strain evidence="3">DSM 9560</strain>
    </source>
</reference>
<evidence type="ECO:0000313" key="3">
    <source>
        <dbReference type="Proteomes" id="UP000199513"/>
    </source>
</evidence>
<evidence type="ECO:0008006" key="4">
    <source>
        <dbReference type="Google" id="ProtNLM"/>
    </source>
</evidence>
<dbReference type="Proteomes" id="UP000199513">
    <property type="component" value="Unassembled WGS sequence"/>
</dbReference>
<feature type="signal peptide" evidence="1">
    <location>
        <begin position="1"/>
        <end position="23"/>
    </location>
</feature>
<dbReference type="OrthoDB" id="978542at2"/>
<gene>
    <name evidence="2" type="ORF">SAMN04488541_1003125</name>
</gene>
<dbReference type="AlphaFoldDB" id="A0A1I2BR83"/>
<organism evidence="2 3">
    <name type="scientific">Thermoflexibacter ruber</name>
    <dbReference type="NCBI Taxonomy" id="1003"/>
    <lineage>
        <taxon>Bacteria</taxon>
        <taxon>Pseudomonadati</taxon>
        <taxon>Bacteroidota</taxon>
        <taxon>Cytophagia</taxon>
        <taxon>Cytophagales</taxon>
        <taxon>Thermoflexibacteraceae</taxon>
        <taxon>Thermoflexibacter</taxon>
    </lineage>
</organism>
<keyword evidence="3" id="KW-1185">Reference proteome</keyword>
<proteinExistence type="predicted"/>